<keyword evidence="5" id="KW-0067">ATP-binding</keyword>
<protein>
    <recommendedName>
        <fullName evidence="13">ATP-binding cassette sub-family D member 1</fullName>
    </recommendedName>
</protein>
<dbReference type="InterPro" id="IPR027417">
    <property type="entry name" value="P-loop_NTPase"/>
</dbReference>
<dbReference type="PROSITE" id="PS50929">
    <property type="entry name" value="ABC_TM1F"/>
    <property type="match status" value="1"/>
</dbReference>
<comment type="similarity">
    <text evidence="1">Belongs to the ABC transporter superfamily. ABCD family. Peroxisomal fatty acyl CoA transporter (TC 3.A.1.203) subfamily.</text>
</comment>
<keyword evidence="2" id="KW-0813">Transport</keyword>
<evidence type="ECO:0000256" key="4">
    <source>
        <dbReference type="ARBA" id="ARBA00022741"/>
    </source>
</evidence>
<proteinExistence type="inferred from homology"/>
<reference evidence="11 12" key="1">
    <citation type="submission" date="2022-05" db="EMBL/GenBank/DDBJ databases">
        <authorList>
            <consortium name="Genoscope - CEA"/>
            <person name="William W."/>
        </authorList>
    </citation>
    <scope>NUCLEOTIDE SEQUENCE [LARGE SCALE GENOMIC DNA]</scope>
</reference>
<dbReference type="PANTHER" id="PTHR11384:SF67">
    <property type="entry name" value="ATP-BINDING CASSETTE SUB-FAMILY D MEMBER 1"/>
    <property type="match status" value="1"/>
</dbReference>
<dbReference type="SMART" id="SM00382">
    <property type="entry name" value="AAA"/>
    <property type="match status" value="1"/>
</dbReference>
<accession>A0ABN8NVU7</accession>
<evidence type="ECO:0000256" key="5">
    <source>
        <dbReference type="ARBA" id="ARBA00022840"/>
    </source>
</evidence>
<evidence type="ECO:0000313" key="12">
    <source>
        <dbReference type="Proteomes" id="UP001159405"/>
    </source>
</evidence>
<sequence length="732" mass="82218">MAPFTARHAKITGVATLTVASFYIIKKYGPGVGRRILNKLKLGSGKSSRLLIEPSLNTQSKVKRRSAALDYEFLCQAWKLLKVLFPGFWTRQVGLLFLHSLCLFLRTFLSIYVATLDGRIIKSVVQKNGFKFVLLLVNWIGVAIPATFINSMIRYLESKLSLAFRTQLANHAYEKYFSNQTYYRVGNLDGRIANADECLTEDIRMFCSSVAHLYSHLTKPCLDVFVICWTLDGLARKRGTSWKIPVSIAAVVVYLTAEILRKLSPKFGKIVAEESQRRGHLRFLHSRVITNAEEIAFYGGHKVELCLLKHSFKSLAQQMELLFSKRLWFIMLEQFLMKYVWSAAGLLMVASSIFLGKGTKEQLGVLHQAVGERTEHVTTSRSLMVSAADAIERIMSSYKEIIELSGYTARVSEMLEIFEDVQKGHCRRQTSLEIKGSERTADEAEQLSSAELAGHGEVVDLSQMSGGEVVDTEGNIALKDVAIITPCGDVVVSSLSFEIEPGMHLLITGPNGCGKSSLFRILGGLWPVYKGFLAKPPPTHMFYIPQRPYMPIGSLRDQVIYPHTVEDMQSHGISDDDLESILATVHLQYIIKREGGWDAVKEWKDVFSGGEKQRMGMARLFYHRPQFALLDECTSAVSIDVEGSIFQAAKDAGISLLSISHRSSLWKFHTHLLQFDGEGGWRWEELNTATRLTLHEEKQKLESQLAGVPKMQQRLKELCSLLGEDSVLCVRT</sequence>
<keyword evidence="3 8" id="KW-0812">Transmembrane</keyword>
<evidence type="ECO:0000256" key="8">
    <source>
        <dbReference type="SAM" id="Phobius"/>
    </source>
</evidence>
<evidence type="ECO:0000259" key="10">
    <source>
        <dbReference type="PROSITE" id="PS50929"/>
    </source>
</evidence>
<dbReference type="Gene3D" id="3.40.50.300">
    <property type="entry name" value="P-loop containing nucleotide triphosphate hydrolases"/>
    <property type="match status" value="1"/>
</dbReference>
<dbReference type="SUPFAM" id="SSF90123">
    <property type="entry name" value="ABC transporter transmembrane region"/>
    <property type="match status" value="1"/>
</dbReference>
<dbReference type="Proteomes" id="UP001159405">
    <property type="component" value="Unassembled WGS sequence"/>
</dbReference>
<dbReference type="InterPro" id="IPR050835">
    <property type="entry name" value="ABC_transporter_sub-D"/>
</dbReference>
<dbReference type="InterPro" id="IPR003439">
    <property type="entry name" value="ABC_transporter-like_ATP-bd"/>
</dbReference>
<dbReference type="Gene3D" id="1.20.1560.10">
    <property type="entry name" value="ABC transporter type 1, transmembrane domain"/>
    <property type="match status" value="1"/>
</dbReference>
<dbReference type="PROSITE" id="PS50893">
    <property type="entry name" value="ABC_TRANSPORTER_2"/>
    <property type="match status" value="1"/>
</dbReference>
<dbReference type="InterPro" id="IPR003593">
    <property type="entry name" value="AAA+_ATPase"/>
</dbReference>
<evidence type="ECO:0000256" key="6">
    <source>
        <dbReference type="ARBA" id="ARBA00022989"/>
    </source>
</evidence>
<evidence type="ECO:0000256" key="3">
    <source>
        <dbReference type="ARBA" id="ARBA00022692"/>
    </source>
</evidence>
<evidence type="ECO:0000259" key="9">
    <source>
        <dbReference type="PROSITE" id="PS50893"/>
    </source>
</evidence>
<evidence type="ECO:0000313" key="11">
    <source>
        <dbReference type="EMBL" id="CAH3124111.1"/>
    </source>
</evidence>
<dbReference type="InterPro" id="IPR011527">
    <property type="entry name" value="ABC1_TM_dom"/>
</dbReference>
<dbReference type="InterPro" id="IPR017871">
    <property type="entry name" value="ABC_transporter-like_CS"/>
</dbReference>
<dbReference type="SUPFAM" id="SSF52540">
    <property type="entry name" value="P-loop containing nucleoside triphosphate hydrolases"/>
    <property type="match status" value="1"/>
</dbReference>
<feature type="transmembrane region" description="Helical" evidence="8">
    <location>
        <begin position="132"/>
        <end position="153"/>
    </location>
</feature>
<keyword evidence="12" id="KW-1185">Reference proteome</keyword>
<feature type="domain" description="ABC transmembrane type-1" evidence="10">
    <location>
        <begin position="101"/>
        <end position="403"/>
    </location>
</feature>
<evidence type="ECO:0000256" key="2">
    <source>
        <dbReference type="ARBA" id="ARBA00022448"/>
    </source>
</evidence>
<name>A0ABN8NVU7_9CNID</name>
<evidence type="ECO:0000256" key="7">
    <source>
        <dbReference type="ARBA" id="ARBA00023136"/>
    </source>
</evidence>
<feature type="domain" description="ABC transporter" evidence="9">
    <location>
        <begin position="476"/>
        <end position="702"/>
    </location>
</feature>
<evidence type="ECO:0000256" key="1">
    <source>
        <dbReference type="ARBA" id="ARBA00008575"/>
    </source>
</evidence>
<organism evidence="11 12">
    <name type="scientific">Porites lobata</name>
    <dbReference type="NCBI Taxonomy" id="104759"/>
    <lineage>
        <taxon>Eukaryota</taxon>
        <taxon>Metazoa</taxon>
        <taxon>Cnidaria</taxon>
        <taxon>Anthozoa</taxon>
        <taxon>Hexacorallia</taxon>
        <taxon>Scleractinia</taxon>
        <taxon>Fungiina</taxon>
        <taxon>Poritidae</taxon>
        <taxon>Porites</taxon>
    </lineage>
</organism>
<keyword evidence="7 8" id="KW-0472">Membrane</keyword>
<dbReference type="EMBL" id="CALNXK010000039">
    <property type="protein sequence ID" value="CAH3124111.1"/>
    <property type="molecule type" value="Genomic_DNA"/>
</dbReference>
<gene>
    <name evidence="11" type="ORF">PLOB_00030418</name>
</gene>
<feature type="transmembrane region" description="Helical" evidence="8">
    <location>
        <begin position="93"/>
        <end position="112"/>
    </location>
</feature>
<evidence type="ECO:0008006" key="13">
    <source>
        <dbReference type="Google" id="ProtNLM"/>
    </source>
</evidence>
<keyword evidence="6 8" id="KW-1133">Transmembrane helix</keyword>
<dbReference type="InterPro" id="IPR036640">
    <property type="entry name" value="ABC1_TM_sf"/>
</dbReference>
<comment type="caution">
    <text evidence="11">The sequence shown here is derived from an EMBL/GenBank/DDBJ whole genome shotgun (WGS) entry which is preliminary data.</text>
</comment>
<dbReference type="Pfam" id="PF00005">
    <property type="entry name" value="ABC_tran"/>
    <property type="match status" value="1"/>
</dbReference>
<keyword evidence="4" id="KW-0547">Nucleotide-binding</keyword>
<dbReference type="CDD" id="cd03223">
    <property type="entry name" value="ABCD_peroxisomal_ALDP"/>
    <property type="match status" value="1"/>
</dbReference>
<dbReference type="Pfam" id="PF06472">
    <property type="entry name" value="ABC_membrane_2"/>
    <property type="match status" value="1"/>
</dbReference>
<dbReference type="PROSITE" id="PS00211">
    <property type="entry name" value="ABC_TRANSPORTER_1"/>
    <property type="match status" value="1"/>
</dbReference>
<dbReference type="PANTHER" id="PTHR11384">
    <property type="entry name" value="ATP-BINDING CASSETTE, SUB-FAMILY D MEMBER"/>
    <property type="match status" value="1"/>
</dbReference>